<name>A0ABU3G444_9GAMM</name>
<dbReference type="Pfam" id="PF14280">
    <property type="entry name" value="DUF4365"/>
    <property type="match status" value="1"/>
</dbReference>
<dbReference type="RefSeq" id="WP_311900053.1">
    <property type="nucleotide sequence ID" value="NZ_JAUOES010000018.1"/>
</dbReference>
<organism evidence="2 3">
    <name type="scientific">Shewanella scandinavica</name>
    <dbReference type="NCBI Taxonomy" id="3063538"/>
    <lineage>
        <taxon>Bacteria</taxon>
        <taxon>Pseudomonadati</taxon>
        <taxon>Pseudomonadota</taxon>
        <taxon>Gammaproteobacteria</taxon>
        <taxon>Alteromonadales</taxon>
        <taxon>Shewanellaceae</taxon>
        <taxon>Shewanella</taxon>
    </lineage>
</organism>
<dbReference type="EMBL" id="JAUOES010000018">
    <property type="protein sequence ID" value="MDT3281654.1"/>
    <property type="molecule type" value="Genomic_DNA"/>
</dbReference>
<dbReference type="InterPro" id="IPR025375">
    <property type="entry name" value="DUF4365"/>
</dbReference>
<evidence type="ECO:0000313" key="2">
    <source>
        <dbReference type="EMBL" id="MDT3281654.1"/>
    </source>
</evidence>
<keyword evidence="3" id="KW-1185">Reference proteome</keyword>
<reference evidence="2 3" key="1">
    <citation type="submission" date="2023-07" db="EMBL/GenBank/DDBJ databases">
        <title>Novel Shewanella species isolated from Baltic Sea sediments.</title>
        <authorList>
            <person name="Martin-Rodriguez A.J."/>
        </authorList>
    </citation>
    <scope>NUCLEOTIDE SEQUENCE [LARGE SCALE GENOMIC DNA]</scope>
    <source>
        <strain evidence="2 3">SP2S1-2</strain>
    </source>
</reference>
<gene>
    <name evidence="2" type="ORF">Q4Q50_15325</name>
</gene>
<evidence type="ECO:0000259" key="1">
    <source>
        <dbReference type="Pfam" id="PF14280"/>
    </source>
</evidence>
<dbReference type="Proteomes" id="UP001249505">
    <property type="component" value="Unassembled WGS sequence"/>
</dbReference>
<protein>
    <submittedName>
        <fullName evidence="2">DUF4365 domain-containing protein</fullName>
    </submittedName>
</protein>
<proteinExistence type="predicted"/>
<evidence type="ECO:0000313" key="3">
    <source>
        <dbReference type="Proteomes" id="UP001249505"/>
    </source>
</evidence>
<accession>A0ABU3G444</accession>
<sequence length="335" mass="39590">MIVVGETDSFERKYMEKFRAFASEYGEFINYEHDRGARDIGMHLTRKLSSGKEQLTSALVWFQMKGKMEKTISLEHYEKSEEVKISLSVNHLRYWFLQPMPTYLVLFIESAQEFLILNISEYVKNTWGREILTLNQETATINVPTNSKLDSQAFRLILQENDIKEWKKALGDENEQVDVCYRDYDLIWLLATAKSRAVCHKLEFWDWQSKTRSQLYIYEESETEKVVLREHWQYMMSIDQLEDAYPYIEFFVDQDAQDWWEDDNEVPDVVLSNGDVMSGVNAAYEYFAYECGIRLNGIGLQMFEWIKFMSDIGLIEIKPGKNEFVSFAPWHSRSV</sequence>
<feature type="domain" description="DUF4365" evidence="1">
    <location>
        <begin position="20"/>
        <end position="159"/>
    </location>
</feature>
<comment type="caution">
    <text evidence="2">The sequence shown here is derived from an EMBL/GenBank/DDBJ whole genome shotgun (WGS) entry which is preliminary data.</text>
</comment>